<dbReference type="EMBL" id="ADMH02002077">
    <property type="protein sequence ID" value="ETN59510.1"/>
    <property type="molecule type" value="Genomic_DNA"/>
</dbReference>
<evidence type="ECO:0000256" key="2">
    <source>
        <dbReference type="ARBA" id="ARBA00022676"/>
    </source>
</evidence>
<comment type="pathway">
    <text evidence="1">Protein modification; protein glycosylation.</text>
</comment>
<dbReference type="GO" id="GO:0008375">
    <property type="term" value="F:acetylglucosaminyltransferase activity"/>
    <property type="evidence" value="ECO:0007669"/>
    <property type="project" value="TreeGrafter"/>
</dbReference>
<dbReference type="HOGENOM" id="CLU_027046_3_0_1"/>
<evidence type="ECO:0000256" key="1">
    <source>
        <dbReference type="ARBA" id="ARBA00004922"/>
    </source>
</evidence>
<reference evidence="7 9" key="1">
    <citation type="journal article" date="2010" name="BMC Genomics">
        <title>Combination of measures distinguishes pre-miRNAs from other stem-loops in the genome of the newly sequenced Anopheles darlingi.</title>
        <authorList>
            <person name="Mendes N.D."/>
            <person name="Freitas A.T."/>
            <person name="Vasconcelos A.T."/>
            <person name="Sagot M.F."/>
        </authorList>
    </citation>
    <scope>NUCLEOTIDE SEQUENCE</scope>
</reference>
<gene>
    <name evidence="7" type="ORF">AND_008887</name>
</gene>
<dbReference type="OrthoDB" id="2016523at2759"/>
<feature type="domain" description="MGAT4 A/B/C C-terminal" evidence="6">
    <location>
        <begin position="443"/>
        <end position="577"/>
    </location>
</feature>
<dbReference type="PANTHER" id="PTHR12062:SF9">
    <property type="entry name" value="ALPHA-1,3-MANNOSYL-GLYCOPROTEIN 4-BETA-N-ACETYLGLUCOSAMINYLTRANSFERASE A, ISOFORM A"/>
    <property type="match status" value="1"/>
</dbReference>
<keyword evidence="4" id="KW-0472">Membrane</keyword>
<reference evidence="7" key="2">
    <citation type="submission" date="2010-05" db="EMBL/GenBank/DDBJ databases">
        <authorList>
            <person name="Almeida L.G."/>
            <person name="Nicolas M.F."/>
            <person name="Souza R.C."/>
            <person name="Vasconcelos A.T.R."/>
        </authorList>
    </citation>
    <scope>NUCLEOTIDE SEQUENCE</scope>
</reference>
<keyword evidence="4" id="KW-0812">Transmembrane</keyword>
<evidence type="ECO:0000256" key="3">
    <source>
        <dbReference type="ARBA" id="ARBA00022679"/>
    </source>
</evidence>
<dbReference type="InterPro" id="IPR006759">
    <property type="entry name" value="Glyco_transf_54"/>
</dbReference>
<dbReference type="FunCoup" id="W5J9H4">
    <property type="interactions" value="1007"/>
</dbReference>
<dbReference type="STRING" id="43151.W5J9H4"/>
<reference evidence="8" key="4">
    <citation type="submission" date="2015-06" db="UniProtKB">
        <authorList>
            <consortium name="EnsemblMetazoa"/>
        </authorList>
    </citation>
    <scope>IDENTIFICATION</scope>
</reference>
<dbReference type="InterPro" id="IPR056576">
    <property type="entry name" value="MGAT4_A/B/C_C"/>
</dbReference>
<evidence type="ECO:0000313" key="8">
    <source>
        <dbReference type="EnsemblMetazoa" id="ADAC008887-PA"/>
    </source>
</evidence>
<dbReference type="Pfam" id="PF23524">
    <property type="entry name" value="MGAT4A_C"/>
    <property type="match status" value="1"/>
</dbReference>
<dbReference type="Pfam" id="PF04666">
    <property type="entry name" value="MGAT4_cons"/>
    <property type="match status" value="1"/>
</dbReference>
<evidence type="ECO:0000313" key="7">
    <source>
        <dbReference type="EMBL" id="ETN59510.1"/>
    </source>
</evidence>
<proteinExistence type="predicted"/>
<keyword evidence="2 7" id="KW-0328">Glycosyltransferase</keyword>
<dbReference type="OMA" id="KWVLINE"/>
<dbReference type="InterPro" id="IPR057279">
    <property type="entry name" value="MGAT4"/>
</dbReference>
<reference evidence="7" key="3">
    <citation type="journal article" date="2013" name="Nucleic Acids Res.">
        <title>The genome of Anopheles darlingi, the main neotropical malaria vector.</title>
        <authorList>
            <person name="Marinotti O."/>
            <person name="Cerqueira G.C."/>
            <person name="de Almeida L.G."/>
            <person name="Ferro M.I."/>
            <person name="Loreto E.L."/>
            <person name="Zaha A."/>
            <person name="Teixeira S.M."/>
            <person name="Wespiser A.R."/>
            <person name="Almeida E Silva A."/>
            <person name="Schlindwein A.D."/>
            <person name="Pacheco A.C."/>
            <person name="Silva A.L."/>
            <person name="Graveley B.R."/>
            <person name="Walenz B.P."/>
            <person name="Lima Bde A."/>
            <person name="Ribeiro C.A."/>
            <person name="Nunes-Silva C.G."/>
            <person name="de Carvalho C.R."/>
            <person name="Soares C.M."/>
            <person name="de Menezes C.B."/>
            <person name="Matiolli C."/>
            <person name="Caffrey D."/>
            <person name="Araujo D.A."/>
            <person name="de Oliveira D.M."/>
            <person name="Golenbock D."/>
            <person name="Grisard E.C."/>
            <person name="Fantinatti-Garboggini F."/>
            <person name="de Carvalho F.M."/>
            <person name="Barcellos F.G."/>
            <person name="Prosdocimi F."/>
            <person name="May G."/>
            <person name="Azevedo Junior G.M."/>
            <person name="Guimaraes G.M."/>
            <person name="Goldman G.H."/>
            <person name="Padilha I.Q."/>
            <person name="Batista Jda S."/>
            <person name="Ferro J.A."/>
            <person name="Ribeiro J.M."/>
            <person name="Fietto J.L."/>
            <person name="Dabbas K.M."/>
            <person name="Cerdeira L."/>
            <person name="Agnez-Lima L.F."/>
            <person name="Brocchi M."/>
            <person name="de Carvalho M.O."/>
            <person name="Teixeira Mde M."/>
            <person name="Diniz Maia Mde M."/>
            <person name="Goldman M.H."/>
            <person name="Cruz Schneider M.P."/>
            <person name="Felipe M.S."/>
            <person name="Hungria M."/>
            <person name="Nicolas M.F."/>
            <person name="Pereira M."/>
            <person name="Montes M.A."/>
            <person name="Cantao M.E."/>
            <person name="Vincentz M."/>
            <person name="Rafael M.S."/>
            <person name="Silverman N."/>
            <person name="Stoco P.H."/>
            <person name="Souza R.C."/>
            <person name="Vicentini R."/>
            <person name="Gazzinelli R.T."/>
            <person name="Neves Rde O."/>
            <person name="Silva R."/>
            <person name="Astolfi-Filho S."/>
            <person name="Maciel T.E."/>
            <person name="Urmenyi T.P."/>
            <person name="Tadei W.P."/>
            <person name="Camargo E.P."/>
            <person name="de Vasconcelos A.T."/>
        </authorList>
    </citation>
    <scope>NUCLEOTIDE SEQUENCE</scope>
</reference>
<accession>W5J9H4</accession>
<dbReference type="VEuPathDB" id="VectorBase:ADAC008887"/>
<name>W5J9H4_ANODA</name>
<feature type="transmembrane region" description="Helical" evidence="4">
    <location>
        <begin position="32"/>
        <end position="51"/>
    </location>
</feature>
<dbReference type="GO" id="GO:0005783">
    <property type="term" value="C:endoplasmic reticulum"/>
    <property type="evidence" value="ECO:0007669"/>
    <property type="project" value="TreeGrafter"/>
</dbReference>
<dbReference type="EnsemblMetazoa" id="ADAC008887-RA">
    <property type="protein sequence ID" value="ADAC008887-PA"/>
    <property type="gene ID" value="ADAC008887"/>
</dbReference>
<dbReference type="eggNOG" id="ENOG502QPQJ">
    <property type="taxonomic scope" value="Eukaryota"/>
</dbReference>
<dbReference type="GO" id="GO:0005795">
    <property type="term" value="C:Golgi stack"/>
    <property type="evidence" value="ECO:0007669"/>
    <property type="project" value="TreeGrafter"/>
</dbReference>
<organism evidence="7">
    <name type="scientific">Anopheles darlingi</name>
    <name type="common">Mosquito</name>
    <dbReference type="NCBI Taxonomy" id="43151"/>
    <lineage>
        <taxon>Eukaryota</taxon>
        <taxon>Metazoa</taxon>
        <taxon>Ecdysozoa</taxon>
        <taxon>Arthropoda</taxon>
        <taxon>Hexapoda</taxon>
        <taxon>Insecta</taxon>
        <taxon>Pterygota</taxon>
        <taxon>Neoptera</taxon>
        <taxon>Endopterygota</taxon>
        <taxon>Diptera</taxon>
        <taxon>Nematocera</taxon>
        <taxon>Culicoidea</taxon>
        <taxon>Culicidae</taxon>
        <taxon>Anophelinae</taxon>
        <taxon>Anopheles</taxon>
    </lineage>
</organism>
<evidence type="ECO:0000259" key="5">
    <source>
        <dbReference type="Pfam" id="PF04666"/>
    </source>
</evidence>
<protein>
    <submittedName>
        <fullName evidence="7">N-acetylglucosaminyltransferase vi</fullName>
    </submittedName>
</protein>
<sequence length="586" mass="67218">MRSENANAKRKSTATELIRMANVLRSNLRRGCLYGIIFVLIPCTILIVVIGTDYSSEQSMSQRMAEFQMRMQYLESMYRTKQEDVAILSQYLRFVSLHAVGSAMESTRSTFGTNVSSPVNLDILEGLSADSKSLIRNVTTAARLVESLKMPTAFHFLPHLLDDSASLQPSYIESKKRQGVSMVLAIPTVKRDKQSYIVETIDNLISNMDEEEQNDTMIVVYVGEPDLAYVKGVAQRIRVRFGSFIDSGFLEIIAPSISYYPNMNNLRQTLNDSLERVRWRSKQNLDFAFLMAYARPKGAFYLQLEDDILTKKGFVTIMKNFALEKTAKKDSSSWFVLDFCQLGFIGKMFKSSDLPWLITFFQMFYNDKPVDWLLYHMIYTKVCSVEKDAKNCKQEMAKLWIHYKPSLFQHIGMQSSLRGKVQKLKDKQFGKIPNFYPHRNPPAVVRSGIQPYKSYTLQKAYKGDSFFWGLMPQPGDLIEFLFKQPTTVRRYLFRSGNLEQPSDRFYNTTVEVLPVDVDGLTGSSTVPYNVTKDGFLVVGRFNNYGIAEGTIDSNIGKIKELRLHVYSDSQNWVILREIYLQSNSVR</sequence>
<feature type="domain" description="MGAT4 conserved region" evidence="5">
    <location>
        <begin position="149"/>
        <end position="429"/>
    </location>
</feature>
<keyword evidence="9" id="KW-1185">Reference proteome</keyword>
<evidence type="ECO:0000259" key="6">
    <source>
        <dbReference type="Pfam" id="PF23524"/>
    </source>
</evidence>
<keyword evidence="3 7" id="KW-0808">Transferase</keyword>
<dbReference type="PANTHER" id="PTHR12062">
    <property type="entry name" value="N-ACETYLGLUCOSAMINYLTRANSFERASE VI"/>
    <property type="match status" value="1"/>
</dbReference>
<dbReference type="GO" id="GO:0006487">
    <property type="term" value="P:protein N-linked glycosylation"/>
    <property type="evidence" value="ECO:0007669"/>
    <property type="project" value="TreeGrafter"/>
</dbReference>
<evidence type="ECO:0000313" key="9">
    <source>
        <dbReference type="Proteomes" id="UP000000673"/>
    </source>
</evidence>
<dbReference type="AlphaFoldDB" id="W5J9H4"/>
<dbReference type="VEuPathDB" id="VectorBase:ADAR2_007936"/>
<keyword evidence="4" id="KW-1133">Transmembrane helix</keyword>
<dbReference type="GO" id="GO:0005793">
    <property type="term" value="C:endoplasmic reticulum-Golgi intermediate compartment"/>
    <property type="evidence" value="ECO:0007669"/>
    <property type="project" value="TreeGrafter"/>
</dbReference>
<dbReference type="Proteomes" id="UP000000673">
    <property type="component" value="Unassembled WGS sequence"/>
</dbReference>
<evidence type="ECO:0000256" key="4">
    <source>
        <dbReference type="SAM" id="Phobius"/>
    </source>
</evidence>